<evidence type="ECO:0000313" key="3">
    <source>
        <dbReference type="Proteomes" id="UP000005240"/>
    </source>
</evidence>
<accession>A0A180H3Z6</accession>
<dbReference type="EnsemblFungi" id="PTTG_25265-t43_1">
    <property type="protein sequence ID" value="PTTG_25265-t43_1-p1"/>
    <property type="gene ID" value="PTTG_25265"/>
</dbReference>
<evidence type="ECO:0000313" key="1">
    <source>
        <dbReference type="EMBL" id="OAV99715.1"/>
    </source>
</evidence>
<organism evidence="1">
    <name type="scientific">Puccinia triticina (isolate 1-1 / race 1 (BBBD))</name>
    <name type="common">Brown leaf rust fungus</name>
    <dbReference type="NCBI Taxonomy" id="630390"/>
    <lineage>
        <taxon>Eukaryota</taxon>
        <taxon>Fungi</taxon>
        <taxon>Dikarya</taxon>
        <taxon>Basidiomycota</taxon>
        <taxon>Pucciniomycotina</taxon>
        <taxon>Pucciniomycetes</taxon>
        <taxon>Pucciniales</taxon>
        <taxon>Pucciniaceae</taxon>
        <taxon>Puccinia</taxon>
    </lineage>
</organism>
<proteinExistence type="predicted"/>
<dbReference type="AlphaFoldDB" id="A0A180H3Z6"/>
<sequence>MSRLGIDLFGREHPPPGYHSASKLYQICGISSPPAVLTPQVIDCSTSFWLFYPKSARTSAENTYRMIKSAKKFMIQVSATSTLEEFYKTVAQACDKQFDGAAQLICDALETGYPPMDWKISMNLPAANEFKTISDYRVKDVATFTHWMATVLSNGKDHTKASLDLAMVNPEVVAKEAKAVVEVKRHLVTQKAASNGLLLDSGRSIKEGFARRFQCNQCDCQSNFCRPPTEPEWAQAIMLSTRKKRKLSDNSSIQIDSLAVDSDTSLVVNLEENLLDKYLEFVKIPVREREGIVSIRVDNKATNPKIFRSKNITREIMKGWGLHDVFIAQLRDHVQKFEKSKSSQ</sequence>
<dbReference type="Proteomes" id="UP000005240">
    <property type="component" value="Unassembled WGS sequence"/>
</dbReference>
<reference evidence="2" key="4">
    <citation type="submission" date="2025-05" db="UniProtKB">
        <authorList>
            <consortium name="EnsemblFungi"/>
        </authorList>
    </citation>
    <scope>IDENTIFICATION</scope>
    <source>
        <strain evidence="2">isolate 1-1 / race 1 (BBBD)</strain>
    </source>
</reference>
<name>A0A180H3Z6_PUCT1</name>
<keyword evidence="3" id="KW-1185">Reference proteome</keyword>
<reference evidence="1" key="2">
    <citation type="submission" date="2016-05" db="EMBL/GenBank/DDBJ databases">
        <title>Comparative analysis highlights variable genome content of wheat rusts and divergence of the mating loci.</title>
        <authorList>
            <person name="Cuomo C.A."/>
            <person name="Bakkeren G."/>
            <person name="Szabo L."/>
            <person name="Khalil H."/>
            <person name="Joly D."/>
            <person name="Goldberg J."/>
            <person name="Young S."/>
            <person name="Zeng Q."/>
            <person name="Fellers J."/>
        </authorList>
    </citation>
    <scope>NUCLEOTIDE SEQUENCE [LARGE SCALE GENOMIC DNA]</scope>
    <source>
        <strain evidence="1">1-1 BBBD Race 1</strain>
    </source>
</reference>
<dbReference type="EMBL" id="ADAS02000002">
    <property type="protein sequence ID" value="OAV99715.1"/>
    <property type="molecule type" value="Genomic_DNA"/>
</dbReference>
<gene>
    <name evidence="1" type="ORF">PTTG_25265</name>
</gene>
<reference evidence="2 3" key="3">
    <citation type="journal article" date="2017" name="G3 (Bethesda)">
        <title>Comparative analysis highlights variable genome content of wheat rusts and divergence of the mating loci.</title>
        <authorList>
            <person name="Cuomo C.A."/>
            <person name="Bakkeren G."/>
            <person name="Khalil H.B."/>
            <person name="Panwar V."/>
            <person name="Joly D."/>
            <person name="Linning R."/>
            <person name="Sakthikumar S."/>
            <person name="Song X."/>
            <person name="Adiconis X."/>
            <person name="Fan L."/>
            <person name="Goldberg J.M."/>
            <person name="Levin J.Z."/>
            <person name="Young S."/>
            <person name="Zeng Q."/>
            <person name="Anikster Y."/>
            <person name="Bruce M."/>
            <person name="Wang M."/>
            <person name="Yin C."/>
            <person name="McCallum B."/>
            <person name="Szabo L.J."/>
            <person name="Hulbert S."/>
            <person name="Chen X."/>
            <person name="Fellers J.P."/>
        </authorList>
    </citation>
    <scope>NUCLEOTIDE SEQUENCE</scope>
    <source>
        <strain evidence="3">Isolate 1-1 / race 1 (BBBD)</strain>
        <strain evidence="2">isolate 1-1 / race 1 (BBBD)</strain>
    </source>
</reference>
<reference evidence="1" key="1">
    <citation type="submission" date="2009-11" db="EMBL/GenBank/DDBJ databases">
        <authorList>
            <consortium name="The Broad Institute Genome Sequencing Platform"/>
            <person name="Ward D."/>
            <person name="Feldgarden M."/>
            <person name="Earl A."/>
            <person name="Young S.K."/>
            <person name="Zeng Q."/>
            <person name="Koehrsen M."/>
            <person name="Alvarado L."/>
            <person name="Berlin A."/>
            <person name="Bochicchio J."/>
            <person name="Borenstein D."/>
            <person name="Chapman S.B."/>
            <person name="Chen Z."/>
            <person name="Engels R."/>
            <person name="Freedman E."/>
            <person name="Gellesch M."/>
            <person name="Goldberg J."/>
            <person name="Griggs A."/>
            <person name="Gujja S."/>
            <person name="Heilman E."/>
            <person name="Heiman D."/>
            <person name="Hepburn T."/>
            <person name="Howarth C."/>
            <person name="Jen D."/>
            <person name="Larson L."/>
            <person name="Lewis B."/>
            <person name="Mehta T."/>
            <person name="Park D."/>
            <person name="Pearson M."/>
            <person name="Roberts A."/>
            <person name="Saif S."/>
            <person name="Shea T."/>
            <person name="Shenoy N."/>
            <person name="Sisk P."/>
            <person name="Stolte C."/>
            <person name="Sykes S."/>
            <person name="Thomson T."/>
            <person name="Walk T."/>
            <person name="White J."/>
            <person name="Yandava C."/>
            <person name="Izard J."/>
            <person name="Baranova O.V."/>
            <person name="Blanton J.M."/>
            <person name="Tanner A.C."/>
            <person name="Dewhirst F.E."/>
            <person name="Haas B."/>
            <person name="Nusbaum C."/>
            <person name="Birren B."/>
        </authorList>
    </citation>
    <scope>NUCLEOTIDE SEQUENCE [LARGE SCALE GENOMIC DNA]</scope>
    <source>
        <strain evidence="1">1-1 BBBD Race 1</strain>
    </source>
</reference>
<protein>
    <submittedName>
        <fullName evidence="1 2">Uncharacterized protein</fullName>
    </submittedName>
</protein>
<dbReference type="VEuPathDB" id="FungiDB:PTTG_25265"/>
<evidence type="ECO:0000313" key="2">
    <source>
        <dbReference type="EnsemblFungi" id="PTTG_25265-t43_1-p1"/>
    </source>
</evidence>